<dbReference type="OrthoDB" id="5305647at2759"/>
<dbReference type="InterPro" id="IPR051061">
    <property type="entry name" value="Zinc_finger_trans_reg"/>
</dbReference>
<evidence type="ECO:0000313" key="4">
    <source>
        <dbReference type="EMBL" id="EKD20218.1"/>
    </source>
</evidence>
<dbReference type="KEGG" id="mbe:MBM_02170"/>
<accession>K1XHI6</accession>
<evidence type="ECO:0000259" key="3">
    <source>
        <dbReference type="PROSITE" id="PS50157"/>
    </source>
</evidence>
<feature type="domain" description="C2H2-type" evidence="3">
    <location>
        <begin position="327"/>
        <end position="356"/>
    </location>
</feature>
<dbReference type="GO" id="GO:0006357">
    <property type="term" value="P:regulation of transcription by RNA polymerase II"/>
    <property type="evidence" value="ECO:0007669"/>
    <property type="project" value="TreeGrafter"/>
</dbReference>
<dbReference type="AlphaFoldDB" id="K1XHI6"/>
<dbReference type="PANTHER" id="PTHR46179:SF24">
    <property type="entry name" value="C2H2-TYPE DOMAIN-CONTAINING PROTEIN"/>
    <property type="match status" value="1"/>
</dbReference>
<keyword evidence="1" id="KW-0479">Metal-binding</keyword>
<dbReference type="PROSITE" id="PS50157">
    <property type="entry name" value="ZINC_FINGER_C2H2_2"/>
    <property type="match status" value="1"/>
</dbReference>
<evidence type="ECO:0000256" key="2">
    <source>
        <dbReference type="SAM" id="MobiDB-lite"/>
    </source>
</evidence>
<dbReference type="Pfam" id="PF26176">
    <property type="entry name" value="zf_C2H2_17_2"/>
    <property type="match status" value="1"/>
</dbReference>
<dbReference type="HOGENOM" id="CLU_566290_0_0_1"/>
<dbReference type="InterPro" id="IPR059009">
    <property type="entry name" value="Znf_C2H2_17_1st"/>
</dbReference>
<feature type="region of interest" description="Disordered" evidence="2">
    <location>
        <begin position="353"/>
        <end position="383"/>
    </location>
</feature>
<feature type="region of interest" description="Disordered" evidence="2">
    <location>
        <begin position="224"/>
        <end position="246"/>
    </location>
</feature>
<dbReference type="InParanoid" id="K1XHI6"/>
<dbReference type="Pfam" id="PF26177">
    <property type="entry name" value="zf_C2H2_17_1st"/>
    <property type="match status" value="1"/>
</dbReference>
<keyword evidence="5" id="KW-1185">Reference proteome</keyword>
<sequence length="482" mass="53596">MFPWSSAHQRNENLVPGASNPRRLHTQLQQADTPWNTATVTNAVSAEACYDPHTNTGGMSGPEFHAQVNIEKHAAKTHASTSLAEDHSTLPPQVFKAQLINHHHLQASPNPTQQASAQQQYGSSRHSYQHLYYVAAAAAGASHLEVSNYSDHFDPGTMSLYESRQFPDYPHSTMMHDPHQEQDDNNMQQNRYPSPPPPMSESPYHPQAMDAAALGLEDMTELPTKDEEDALSPGRSKAIPKPDREVTKGGDGRFVCTWVGCTEEVQSFTRKCEWSKHMDKHDRPYKCPSEGCEKLPGFTYSGGLLRHQREVHNLHGGPRKQLNCPHPTCKRFSGKGFSRQENLNEHLRRVHTDTSETINAEETEDDGSERAGMKRKRAHDEGAELRAEMAQLRSENEELRRQAELQTAQTNEVMRQLQHLQALVGGNMGGHQPRMGVGGGRLGGVWATVQQWHGGVMATAGMQAGLRLLCFNSHHESTGVLA</sequence>
<protein>
    <submittedName>
        <fullName evidence="4">C2H2 transcription factor</fullName>
    </submittedName>
</protein>
<evidence type="ECO:0000256" key="1">
    <source>
        <dbReference type="PROSITE-ProRule" id="PRU00042"/>
    </source>
</evidence>
<dbReference type="Gene3D" id="3.30.160.60">
    <property type="entry name" value="Classic Zinc Finger"/>
    <property type="match status" value="2"/>
</dbReference>
<gene>
    <name evidence="4" type="ORF">MBM_02170</name>
</gene>
<reference evidence="4 5" key="1">
    <citation type="journal article" date="2012" name="BMC Genomics">
        <title>Sequencing the genome of Marssonina brunnea reveals fungus-poplar co-evolution.</title>
        <authorList>
            <person name="Zhu S."/>
            <person name="Cao Y.-Z."/>
            <person name="Jiang C."/>
            <person name="Tan B.-Y."/>
            <person name="Wang Z."/>
            <person name="Feng S."/>
            <person name="Zhang L."/>
            <person name="Su X.-H."/>
            <person name="Brejova B."/>
            <person name="Vinar T."/>
            <person name="Xu M."/>
            <person name="Wang M.-X."/>
            <person name="Zhang S.-G."/>
            <person name="Huang M.-R."/>
            <person name="Wu R."/>
            <person name="Zhou Y."/>
        </authorList>
    </citation>
    <scope>NUCLEOTIDE SEQUENCE [LARGE SCALE GENOMIC DNA]</scope>
    <source>
        <strain evidence="4 5">MB_m1</strain>
    </source>
</reference>
<evidence type="ECO:0000313" key="5">
    <source>
        <dbReference type="Proteomes" id="UP000006753"/>
    </source>
</evidence>
<keyword evidence="1" id="KW-0863">Zinc-finger</keyword>
<dbReference type="GO" id="GO:0008270">
    <property type="term" value="F:zinc ion binding"/>
    <property type="evidence" value="ECO:0007669"/>
    <property type="project" value="UniProtKB-KW"/>
</dbReference>
<feature type="compositionally biased region" description="Basic and acidic residues" evidence="2">
    <location>
        <begin position="368"/>
        <end position="383"/>
    </location>
</feature>
<dbReference type="eggNOG" id="ENOG502SNWP">
    <property type="taxonomic scope" value="Eukaryota"/>
</dbReference>
<dbReference type="GeneID" id="18758105"/>
<feature type="region of interest" description="Disordered" evidence="2">
    <location>
        <begin position="165"/>
        <end position="205"/>
    </location>
</feature>
<feature type="region of interest" description="Disordered" evidence="2">
    <location>
        <begin position="1"/>
        <end position="20"/>
    </location>
</feature>
<dbReference type="Proteomes" id="UP000006753">
    <property type="component" value="Unassembled WGS sequence"/>
</dbReference>
<keyword evidence="1" id="KW-0862">Zinc</keyword>
<dbReference type="EMBL" id="JH921430">
    <property type="protein sequence ID" value="EKD20218.1"/>
    <property type="molecule type" value="Genomic_DNA"/>
</dbReference>
<dbReference type="InterPro" id="IPR013087">
    <property type="entry name" value="Znf_C2H2_type"/>
</dbReference>
<dbReference type="PANTHER" id="PTHR46179">
    <property type="entry name" value="ZINC FINGER PROTEIN"/>
    <property type="match status" value="1"/>
</dbReference>
<name>K1XHI6_MARBU</name>
<organism evidence="4 5">
    <name type="scientific">Marssonina brunnea f. sp. multigermtubi (strain MB_m1)</name>
    <name type="common">Marssonina leaf spot fungus</name>
    <dbReference type="NCBI Taxonomy" id="1072389"/>
    <lineage>
        <taxon>Eukaryota</taxon>
        <taxon>Fungi</taxon>
        <taxon>Dikarya</taxon>
        <taxon>Ascomycota</taxon>
        <taxon>Pezizomycotina</taxon>
        <taxon>Leotiomycetes</taxon>
        <taxon>Helotiales</taxon>
        <taxon>Drepanopezizaceae</taxon>
        <taxon>Drepanopeziza</taxon>
    </lineage>
</organism>
<dbReference type="GO" id="GO:0005634">
    <property type="term" value="C:nucleus"/>
    <property type="evidence" value="ECO:0007669"/>
    <property type="project" value="TreeGrafter"/>
</dbReference>
<dbReference type="InterPro" id="IPR059095">
    <property type="entry name" value="Znf_C2H2_17_2nd"/>
</dbReference>
<dbReference type="SMART" id="SM00355">
    <property type="entry name" value="ZnF_C2H2"/>
    <property type="match status" value="3"/>
</dbReference>
<proteinExistence type="predicted"/>